<dbReference type="GO" id="GO:0003700">
    <property type="term" value="F:DNA-binding transcription factor activity"/>
    <property type="evidence" value="ECO:0007669"/>
    <property type="project" value="TreeGrafter"/>
</dbReference>
<feature type="DNA-binding region" description="H-T-H motif" evidence="4">
    <location>
        <begin position="38"/>
        <end position="57"/>
    </location>
</feature>
<evidence type="ECO:0000259" key="5">
    <source>
        <dbReference type="PROSITE" id="PS50977"/>
    </source>
</evidence>
<name>A0A660CCL7_9PSEU</name>
<keyword evidence="3" id="KW-0804">Transcription</keyword>
<dbReference type="PANTHER" id="PTHR30055">
    <property type="entry name" value="HTH-TYPE TRANSCRIPTIONAL REGULATOR RUTR"/>
    <property type="match status" value="1"/>
</dbReference>
<dbReference type="SUPFAM" id="SSF46689">
    <property type="entry name" value="Homeodomain-like"/>
    <property type="match status" value="1"/>
</dbReference>
<dbReference type="InterPro" id="IPR050109">
    <property type="entry name" value="HTH-type_TetR-like_transc_reg"/>
</dbReference>
<dbReference type="SUPFAM" id="SSF48498">
    <property type="entry name" value="Tetracyclin repressor-like, C-terminal domain"/>
    <property type="match status" value="1"/>
</dbReference>
<dbReference type="EMBL" id="VLJV01000001">
    <property type="protein sequence ID" value="TWH21328.1"/>
    <property type="molecule type" value="Genomic_DNA"/>
</dbReference>
<organism evidence="6 7">
    <name type="scientific">Prauserella rugosa</name>
    <dbReference type="NCBI Taxonomy" id="43354"/>
    <lineage>
        <taxon>Bacteria</taxon>
        <taxon>Bacillati</taxon>
        <taxon>Actinomycetota</taxon>
        <taxon>Actinomycetes</taxon>
        <taxon>Pseudonocardiales</taxon>
        <taxon>Pseudonocardiaceae</taxon>
        <taxon>Prauserella</taxon>
    </lineage>
</organism>
<dbReference type="Gene3D" id="1.10.357.10">
    <property type="entry name" value="Tetracycline Repressor, domain 2"/>
    <property type="match status" value="1"/>
</dbReference>
<accession>A0A660CCL7</accession>
<dbReference type="Pfam" id="PF00440">
    <property type="entry name" value="TetR_N"/>
    <property type="match status" value="1"/>
</dbReference>
<evidence type="ECO:0000256" key="1">
    <source>
        <dbReference type="ARBA" id="ARBA00023015"/>
    </source>
</evidence>
<evidence type="ECO:0000256" key="4">
    <source>
        <dbReference type="PROSITE-ProRule" id="PRU00335"/>
    </source>
</evidence>
<protein>
    <submittedName>
        <fullName evidence="6">TetR family transcriptional regulator</fullName>
    </submittedName>
</protein>
<dbReference type="Gene3D" id="1.10.10.60">
    <property type="entry name" value="Homeodomain-like"/>
    <property type="match status" value="1"/>
</dbReference>
<dbReference type="AlphaFoldDB" id="A0A660CCL7"/>
<evidence type="ECO:0000313" key="7">
    <source>
        <dbReference type="Proteomes" id="UP000317303"/>
    </source>
</evidence>
<dbReference type="InterPro" id="IPR009057">
    <property type="entry name" value="Homeodomain-like_sf"/>
</dbReference>
<dbReference type="Proteomes" id="UP000317303">
    <property type="component" value="Unassembled WGS sequence"/>
</dbReference>
<dbReference type="InterPro" id="IPR001647">
    <property type="entry name" value="HTH_TetR"/>
</dbReference>
<evidence type="ECO:0000256" key="3">
    <source>
        <dbReference type="ARBA" id="ARBA00023163"/>
    </source>
</evidence>
<dbReference type="OrthoDB" id="9796019at2"/>
<keyword evidence="1" id="KW-0805">Transcription regulation</keyword>
<evidence type="ECO:0000256" key="2">
    <source>
        <dbReference type="ARBA" id="ARBA00023125"/>
    </source>
</evidence>
<gene>
    <name evidence="6" type="ORF">JD82_03187</name>
</gene>
<proteinExistence type="predicted"/>
<dbReference type="Pfam" id="PF16859">
    <property type="entry name" value="TetR_C_11"/>
    <property type="match status" value="1"/>
</dbReference>
<reference evidence="6 7" key="1">
    <citation type="submission" date="2019-07" db="EMBL/GenBank/DDBJ databases">
        <title>R&amp;d 2014.</title>
        <authorList>
            <person name="Klenk H.-P."/>
        </authorList>
    </citation>
    <scope>NUCLEOTIDE SEQUENCE [LARGE SCALE GENOMIC DNA]</scope>
    <source>
        <strain evidence="6 7">DSM 43194</strain>
    </source>
</reference>
<comment type="caution">
    <text evidence="6">The sequence shown here is derived from an EMBL/GenBank/DDBJ whole genome shotgun (WGS) entry which is preliminary data.</text>
</comment>
<keyword evidence="7" id="KW-1185">Reference proteome</keyword>
<dbReference type="PANTHER" id="PTHR30055:SF148">
    <property type="entry name" value="TETR-FAMILY TRANSCRIPTIONAL REGULATOR"/>
    <property type="match status" value="1"/>
</dbReference>
<evidence type="ECO:0000313" key="6">
    <source>
        <dbReference type="EMBL" id="TWH21328.1"/>
    </source>
</evidence>
<dbReference type="PROSITE" id="PS50977">
    <property type="entry name" value="HTH_TETR_2"/>
    <property type="match status" value="1"/>
</dbReference>
<dbReference type="GO" id="GO:0000976">
    <property type="term" value="F:transcription cis-regulatory region binding"/>
    <property type="evidence" value="ECO:0007669"/>
    <property type="project" value="TreeGrafter"/>
</dbReference>
<sequence>MDLTPRHATRRRSKADVREACRAAVIAEVTDQGLGRLSIEGVARRADVAKTSIYRHFSSVEDLLLDALADAMPVEQVSVHGNALRSDLLRSLEQLVGWLGGPHAPAVAAILAERRRRPDLVEALYARVFETHGSRFTRTVMEHYAVRGDVDPRLITPVVADLGEALVLKHQLDTGELPAPNELAAIVDEAILPALGHPRSLEKGPPT</sequence>
<keyword evidence="2 4" id="KW-0238">DNA-binding</keyword>
<dbReference type="InterPro" id="IPR011075">
    <property type="entry name" value="TetR_C"/>
</dbReference>
<dbReference type="InterPro" id="IPR036271">
    <property type="entry name" value="Tet_transcr_reg_TetR-rel_C_sf"/>
</dbReference>
<feature type="domain" description="HTH tetR-type" evidence="5">
    <location>
        <begin position="15"/>
        <end position="75"/>
    </location>
</feature>